<evidence type="ECO:0000259" key="9">
    <source>
        <dbReference type="Pfam" id="PF01769"/>
    </source>
</evidence>
<evidence type="ECO:0000256" key="5">
    <source>
        <dbReference type="ARBA" id="ARBA00022842"/>
    </source>
</evidence>
<reference evidence="10 11" key="1">
    <citation type="journal article" date="2016" name="Nat. Commun.">
        <title>Thousands of microbial genomes shed light on interconnected biogeochemical processes in an aquifer system.</title>
        <authorList>
            <person name="Anantharaman K."/>
            <person name="Brown C.T."/>
            <person name="Hug L.A."/>
            <person name="Sharon I."/>
            <person name="Castelle C.J."/>
            <person name="Probst A.J."/>
            <person name="Thomas B.C."/>
            <person name="Singh A."/>
            <person name="Wilkins M.J."/>
            <person name="Karaoz U."/>
            <person name="Brodie E.L."/>
            <person name="Williams K.H."/>
            <person name="Hubbard S.S."/>
            <person name="Banfield J.F."/>
        </authorList>
    </citation>
    <scope>NUCLEOTIDE SEQUENCE [LARGE SCALE GENOMIC DNA]</scope>
</reference>
<feature type="transmembrane region" description="Helical" evidence="8">
    <location>
        <begin position="56"/>
        <end position="78"/>
    </location>
</feature>
<evidence type="ECO:0000256" key="1">
    <source>
        <dbReference type="ARBA" id="ARBA00004141"/>
    </source>
</evidence>
<evidence type="ECO:0000256" key="4">
    <source>
        <dbReference type="ARBA" id="ARBA00022692"/>
    </source>
</evidence>
<dbReference type="Proteomes" id="UP000178346">
    <property type="component" value="Unassembled WGS sequence"/>
</dbReference>
<protein>
    <recommendedName>
        <fullName evidence="9">SLC41A/MgtE integral membrane domain-containing protein</fullName>
    </recommendedName>
</protein>
<keyword evidence="7 8" id="KW-0472">Membrane</keyword>
<feature type="domain" description="SLC41A/MgtE integral membrane" evidence="9">
    <location>
        <begin position="2"/>
        <end position="74"/>
    </location>
</feature>
<keyword evidence="3" id="KW-0813">Transport</keyword>
<evidence type="ECO:0000256" key="8">
    <source>
        <dbReference type="SAM" id="Phobius"/>
    </source>
</evidence>
<dbReference type="InterPro" id="IPR036739">
    <property type="entry name" value="SLC41_membr_dom_sf"/>
</dbReference>
<keyword evidence="6 8" id="KW-1133">Transmembrane helix</keyword>
<evidence type="ECO:0000256" key="3">
    <source>
        <dbReference type="ARBA" id="ARBA00022448"/>
    </source>
</evidence>
<dbReference type="SUPFAM" id="SSF161093">
    <property type="entry name" value="MgtE membrane domain-like"/>
    <property type="match status" value="1"/>
</dbReference>
<comment type="subcellular location">
    <subcellularLocation>
        <location evidence="1">Membrane</location>
        <topology evidence="1">Multi-pass membrane protein</topology>
    </subcellularLocation>
</comment>
<dbReference type="Pfam" id="PF01769">
    <property type="entry name" value="MgtE"/>
    <property type="match status" value="1"/>
</dbReference>
<dbReference type="EMBL" id="MEVJ01000008">
    <property type="protein sequence ID" value="OGC58056.1"/>
    <property type="molecule type" value="Genomic_DNA"/>
</dbReference>
<gene>
    <name evidence="10" type="ORF">A2976_01350</name>
</gene>
<evidence type="ECO:0000313" key="11">
    <source>
        <dbReference type="Proteomes" id="UP000178346"/>
    </source>
</evidence>
<dbReference type="Gene3D" id="1.10.357.20">
    <property type="entry name" value="SLC41 divalent cation transporters, integral membrane domain"/>
    <property type="match status" value="1"/>
</dbReference>
<dbReference type="PANTHER" id="PTHR41394:SF5">
    <property type="entry name" value="SLC41A_MGTE INTEGRAL MEMBRANE DOMAIN-CONTAINING PROTEIN"/>
    <property type="match status" value="1"/>
</dbReference>
<feature type="transmembrane region" description="Helical" evidence="8">
    <location>
        <begin position="21"/>
        <end position="44"/>
    </location>
</feature>
<comment type="similarity">
    <text evidence="2">Belongs to the SLC41A transporter family.</text>
</comment>
<organism evidence="10 11">
    <name type="scientific">candidate division WWE3 bacterium RIFCSPLOWO2_01_FULL_41_9</name>
    <dbReference type="NCBI Taxonomy" id="1802626"/>
    <lineage>
        <taxon>Bacteria</taxon>
        <taxon>Katanobacteria</taxon>
    </lineage>
</organism>
<dbReference type="GO" id="GO:0016020">
    <property type="term" value="C:membrane"/>
    <property type="evidence" value="ECO:0007669"/>
    <property type="project" value="UniProtKB-SubCell"/>
</dbReference>
<dbReference type="PANTHER" id="PTHR41394">
    <property type="entry name" value="MAGNESIUM TRANSPORTER MGTE"/>
    <property type="match status" value="1"/>
</dbReference>
<accession>A0A1F4VL83</accession>
<evidence type="ECO:0000256" key="2">
    <source>
        <dbReference type="ARBA" id="ARBA00009749"/>
    </source>
</evidence>
<sequence>MSTILFGISVLFYGDFNIAKILSVSLFGTITSSILTGLTIPYVFVKLRFDPANASGPVGTVIQDFLSVLIYFTIASLLI</sequence>
<comment type="caution">
    <text evidence="10">The sequence shown here is derived from an EMBL/GenBank/DDBJ whole genome shotgun (WGS) entry which is preliminary data.</text>
</comment>
<evidence type="ECO:0000256" key="7">
    <source>
        <dbReference type="ARBA" id="ARBA00023136"/>
    </source>
</evidence>
<dbReference type="AlphaFoldDB" id="A0A1F4VL83"/>
<dbReference type="GO" id="GO:0008324">
    <property type="term" value="F:monoatomic cation transmembrane transporter activity"/>
    <property type="evidence" value="ECO:0007669"/>
    <property type="project" value="InterPro"/>
</dbReference>
<evidence type="ECO:0000313" key="10">
    <source>
        <dbReference type="EMBL" id="OGC58056.1"/>
    </source>
</evidence>
<keyword evidence="4 8" id="KW-0812">Transmembrane</keyword>
<name>A0A1F4VL83_UNCKA</name>
<keyword evidence="5" id="KW-0460">Magnesium</keyword>
<proteinExistence type="inferred from homology"/>
<dbReference type="InterPro" id="IPR006667">
    <property type="entry name" value="SLC41_membr_dom"/>
</dbReference>
<evidence type="ECO:0000256" key="6">
    <source>
        <dbReference type="ARBA" id="ARBA00022989"/>
    </source>
</evidence>